<dbReference type="OMA" id="FQRFQFG"/>
<dbReference type="EMBL" id="DSMG01000183">
    <property type="protein sequence ID" value="HDX33273.1"/>
    <property type="molecule type" value="Genomic_DNA"/>
</dbReference>
<evidence type="ECO:0000256" key="2">
    <source>
        <dbReference type="SAM" id="Phobius"/>
    </source>
</evidence>
<dbReference type="Pfam" id="PF02325">
    <property type="entry name" value="CCB3_YggT"/>
    <property type="match status" value="1"/>
</dbReference>
<sequence length="87" mass="9815">MNAIFEILAAVLQLYSWVLLARALMSWIPNLDPYHPIVQFLYQITEPVLEPVRRLIPPLGGMIDISIIVVFFALIILQQMLLALAAA</sequence>
<gene>
    <name evidence="3" type="ORF">ENQ20_17555</name>
</gene>
<evidence type="ECO:0000256" key="1">
    <source>
        <dbReference type="ARBA" id="ARBA00010894"/>
    </source>
</evidence>
<keyword evidence="2" id="KW-1133">Transmembrane helix</keyword>
<protein>
    <submittedName>
        <fullName evidence="3">YggT family protein</fullName>
    </submittedName>
</protein>
<dbReference type="AlphaFoldDB" id="A0A7C1FNE7"/>
<comment type="caution">
    <text evidence="3">The sequence shown here is derived from an EMBL/GenBank/DDBJ whole genome shotgun (WGS) entry which is preliminary data.</text>
</comment>
<dbReference type="InterPro" id="IPR003425">
    <property type="entry name" value="CCB3/YggT"/>
</dbReference>
<dbReference type="PANTHER" id="PTHR33219:SF14">
    <property type="entry name" value="PROTEIN COFACTOR ASSEMBLY OF COMPLEX C SUBUNIT B CCB3, CHLOROPLASTIC-RELATED"/>
    <property type="match status" value="1"/>
</dbReference>
<feature type="transmembrane region" description="Helical" evidence="2">
    <location>
        <begin position="7"/>
        <end position="28"/>
    </location>
</feature>
<keyword evidence="2" id="KW-0472">Membrane</keyword>
<organism evidence="3">
    <name type="scientific">Caldilinea aerophila</name>
    <dbReference type="NCBI Taxonomy" id="133453"/>
    <lineage>
        <taxon>Bacteria</taxon>
        <taxon>Bacillati</taxon>
        <taxon>Chloroflexota</taxon>
        <taxon>Caldilineae</taxon>
        <taxon>Caldilineales</taxon>
        <taxon>Caldilineaceae</taxon>
        <taxon>Caldilinea</taxon>
    </lineage>
</organism>
<feature type="transmembrane region" description="Helical" evidence="2">
    <location>
        <begin position="65"/>
        <end position="86"/>
    </location>
</feature>
<dbReference type="GO" id="GO:0016020">
    <property type="term" value="C:membrane"/>
    <property type="evidence" value="ECO:0007669"/>
    <property type="project" value="InterPro"/>
</dbReference>
<evidence type="ECO:0000313" key="3">
    <source>
        <dbReference type="EMBL" id="HDX33273.1"/>
    </source>
</evidence>
<reference evidence="3" key="1">
    <citation type="journal article" date="2020" name="mSystems">
        <title>Genome- and Community-Level Interaction Insights into Carbon Utilization and Element Cycling Functions of Hydrothermarchaeota in Hydrothermal Sediment.</title>
        <authorList>
            <person name="Zhou Z."/>
            <person name="Liu Y."/>
            <person name="Xu W."/>
            <person name="Pan J."/>
            <person name="Luo Z.H."/>
            <person name="Li M."/>
        </authorList>
    </citation>
    <scope>NUCLEOTIDE SEQUENCE [LARGE SCALE GENOMIC DNA]</scope>
    <source>
        <strain evidence="3">SpSt-289</strain>
    </source>
</reference>
<dbReference type="PANTHER" id="PTHR33219">
    <property type="entry name" value="YLMG HOMOLOG PROTEIN 2, CHLOROPLASTIC"/>
    <property type="match status" value="1"/>
</dbReference>
<keyword evidence="2" id="KW-0812">Transmembrane</keyword>
<comment type="similarity">
    <text evidence="1">Belongs to the YggT family.</text>
</comment>
<accession>A0A7C1FNE7</accession>
<name>A0A7C1FNE7_9CHLR</name>
<proteinExistence type="inferred from homology"/>